<reference evidence="2" key="1">
    <citation type="submission" date="2015-11" db="EMBL/GenBank/DDBJ databases">
        <title>De novo transcriptome assembly of four potential Pierce s Disease insect vectors from Arizona vineyards.</title>
        <authorList>
            <person name="Tassone E.E."/>
        </authorList>
    </citation>
    <scope>NUCLEOTIDE SEQUENCE</scope>
</reference>
<feature type="chain" id="PRO_5008588253" evidence="1">
    <location>
        <begin position="39"/>
        <end position="227"/>
    </location>
</feature>
<protein>
    <submittedName>
        <fullName evidence="2">Uncharacterized protein</fullName>
    </submittedName>
</protein>
<name>A0A1B6MFD2_9HEMI</name>
<sequence length="227" mass="24387">HPLLVDDNFSHNKMMQSWRLLLVLGSVLFLCLSPSVLGGCNSKIVEHISKTNNCPTNILSKLNDMSPFTHVLLPQATVSGVVRCIVGSVAAPVNSSTLSRSSTYFNAETMDPMVEQYRQEEKECGHIEEFHLDHNNHIHILAVGQVVCYYSCVQNGTERSSFGGAVVSVSKASDPATAAAVGECEESLAAAGVQGPWARLEACATKGELGDQEAKGEVKDTSTIVPR</sequence>
<feature type="non-terminal residue" evidence="2">
    <location>
        <position position="1"/>
    </location>
</feature>
<dbReference type="EMBL" id="GEBQ01005351">
    <property type="protein sequence ID" value="JAT34626.1"/>
    <property type="molecule type" value="Transcribed_RNA"/>
</dbReference>
<evidence type="ECO:0000313" key="2">
    <source>
        <dbReference type="EMBL" id="JAT34626.1"/>
    </source>
</evidence>
<proteinExistence type="predicted"/>
<evidence type="ECO:0000256" key="1">
    <source>
        <dbReference type="SAM" id="SignalP"/>
    </source>
</evidence>
<dbReference type="AlphaFoldDB" id="A0A1B6MFD2"/>
<gene>
    <name evidence="2" type="ORF">g.37152</name>
</gene>
<feature type="signal peptide" evidence="1">
    <location>
        <begin position="1"/>
        <end position="38"/>
    </location>
</feature>
<accession>A0A1B6MFD2</accession>
<keyword evidence="1" id="KW-0732">Signal</keyword>
<organism evidence="2">
    <name type="scientific">Graphocephala atropunctata</name>
    <dbReference type="NCBI Taxonomy" id="36148"/>
    <lineage>
        <taxon>Eukaryota</taxon>
        <taxon>Metazoa</taxon>
        <taxon>Ecdysozoa</taxon>
        <taxon>Arthropoda</taxon>
        <taxon>Hexapoda</taxon>
        <taxon>Insecta</taxon>
        <taxon>Pterygota</taxon>
        <taxon>Neoptera</taxon>
        <taxon>Paraneoptera</taxon>
        <taxon>Hemiptera</taxon>
        <taxon>Auchenorrhyncha</taxon>
        <taxon>Membracoidea</taxon>
        <taxon>Cicadellidae</taxon>
        <taxon>Cicadellinae</taxon>
        <taxon>Cicadellini</taxon>
        <taxon>Graphocephala</taxon>
    </lineage>
</organism>